<keyword evidence="1" id="KW-0812">Transmembrane</keyword>
<dbReference type="OrthoDB" id="8797168at2"/>
<organism evidence="2 3">
    <name type="scientific">Comamonas testosteroni</name>
    <name type="common">Pseudomonas testosteroni</name>
    <dbReference type="NCBI Taxonomy" id="285"/>
    <lineage>
        <taxon>Bacteria</taxon>
        <taxon>Pseudomonadati</taxon>
        <taxon>Pseudomonadota</taxon>
        <taxon>Betaproteobacteria</taxon>
        <taxon>Burkholderiales</taxon>
        <taxon>Comamonadaceae</taxon>
        <taxon>Comamonas</taxon>
    </lineage>
</organism>
<evidence type="ECO:0000313" key="2">
    <source>
        <dbReference type="EMBL" id="RGE45240.1"/>
    </source>
</evidence>
<reference evidence="2 3" key="1">
    <citation type="submission" date="2018-08" db="EMBL/GenBank/DDBJ databases">
        <title>Comamonas testosteroni strain SWCO2.</title>
        <authorList>
            <person name="Jiang N."/>
            <person name="Zhang X.Z."/>
        </authorList>
    </citation>
    <scope>NUCLEOTIDE SEQUENCE [LARGE SCALE GENOMIC DNA]</scope>
    <source>
        <strain evidence="2 3">SWCO2</strain>
    </source>
</reference>
<comment type="caution">
    <text evidence="2">The sequence shown here is derived from an EMBL/GenBank/DDBJ whole genome shotgun (WGS) entry which is preliminary data.</text>
</comment>
<dbReference type="EMBL" id="QURR01000010">
    <property type="protein sequence ID" value="RGE45240.1"/>
    <property type="molecule type" value="Genomic_DNA"/>
</dbReference>
<accession>A0A373FM58</accession>
<evidence type="ECO:0000313" key="3">
    <source>
        <dbReference type="Proteomes" id="UP000261948"/>
    </source>
</evidence>
<dbReference type="AlphaFoldDB" id="A0A373FM58"/>
<evidence type="ECO:0000256" key="1">
    <source>
        <dbReference type="SAM" id="Phobius"/>
    </source>
</evidence>
<keyword evidence="1" id="KW-1133">Transmembrane helix</keyword>
<protein>
    <submittedName>
        <fullName evidence="2">Uncharacterized protein</fullName>
    </submittedName>
</protein>
<dbReference type="Proteomes" id="UP000261948">
    <property type="component" value="Unassembled WGS sequence"/>
</dbReference>
<name>A0A373FM58_COMTE</name>
<proteinExistence type="predicted"/>
<sequence>MGTHSYGPARAASGCRAPASPGAGTKLLTAAQWSLAALGIFCVIAVAVVIAATPEAWPL</sequence>
<keyword evidence="1" id="KW-0472">Membrane</keyword>
<gene>
    <name evidence="2" type="ORF">DZC30_09795</name>
</gene>
<keyword evidence="3" id="KW-1185">Reference proteome</keyword>
<feature type="transmembrane region" description="Helical" evidence="1">
    <location>
        <begin position="30"/>
        <end position="52"/>
    </location>
</feature>